<dbReference type="Proteomes" id="UP000199749">
    <property type="component" value="Chromosome"/>
</dbReference>
<dbReference type="RefSeq" id="WP_089556923.1">
    <property type="nucleotide sequence ID" value="NZ_CP022474.1"/>
</dbReference>
<keyword evidence="2" id="KW-0472">Membrane</keyword>
<evidence type="ECO:0000256" key="1">
    <source>
        <dbReference type="SAM" id="MobiDB-lite"/>
    </source>
</evidence>
<keyword evidence="2" id="KW-0812">Transmembrane</keyword>
<evidence type="ECO:0000313" key="3">
    <source>
        <dbReference type="EMBL" id="ASN60483.1"/>
    </source>
</evidence>
<name>A0AAC9Y0X3_LATCU</name>
<sequence>MTKKYLSARTRTKHTYAFYKERRNNPQWRDDFIQVRLQRRKALFIQTIVILIIIAGSAVYFSKATPMKRVVEQSATSSSTTARTESTKEPSADPAIAIRHNSSDEEQASISESSNSMASTESSNDNHDTTSSTTMADDDVDQKVVKEYIADGFLMAPVKYNGEDATEAMEANRAPQNLIHDGYTNGYIKDDTTVRLAHMGAASDGSYQIKDGILVIQLGASQHKFRYSVNNGSVSFENEKLDEPDGASVEFQLKKDTNAREVVDSRQLQN</sequence>
<accession>A0AAC9Y0X3</accession>
<feature type="compositionally biased region" description="Low complexity" evidence="1">
    <location>
        <begin position="74"/>
        <end position="84"/>
    </location>
</feature>
<feature type="region of interest" description="Disordered" evidence="1">
    <location>
        <begin position="70"/>
        <end position="138"/>
    </location>
</feature>
<proteinExistence type="predicted"/>
<keyword evidence="2" id="KW-1133">Transmembrane helix</keyword>
<protein>
    <submittedName>
        <fullName evidence="3">Uncharacterized protein</fullName>
    </submittedName>
</protein>
<evidence type="ECO:0000256" key="2">
    <source>
        <dbReference type="SAM" id="Phobius"/>
    </source>
</evidence>
<gene>
    <name evidence="3" type="ORF">CG419_07415</name>
</gene>
<feature type="compositionally biased region" description="Low complexity" evidence="1">
    <location>
        <begin position="108"/>
        <end position="135"/>
    </location>
</feature>
<reference evidence="3 4" key="1">
    <citation type="submission" date="2017-07" db="EMBL/GenBank/DDBJ databases">
        <title>Lactobacillus curvatus MRS6 whole genome.</title>
        <authorList>
            <person name="Jans C."/>
            <person name="Lagler S."/>
            <person name="Lacroix C."/>
            <person name="Meile L."/>
            <person name="Stevens M.J.A."/>
        </authorList>
    </citation>
    <scope>NUCLEOTIDE SEQUENCE [LARGE SCALE GENOMIC DNA]</scope>
    <source>
        <strain evidence="3 4">MRS6</strain>
    </source>
</reference>
<dbReference type="EMBL" id="CP022474">
    <property type="protein sequence ID" value="ASN60483.1"/>
    <property type="molecule type" value="Genomic_DNA"/>
</dbReference>
<evidence type="ECO:0000313" key="4">
    <source>
        <dbReference type="Proteomes" id="UP000199749"/>
    </source>
</evidence>
<dbReference type="AlphaFoldDB" id="A0AAC9Y0X3"/>
<organism evidence="3 4">
    <name type="scientific">Latilactobacillus curvatus</name>
    <name type="common">Lactobacillus curvatus</name>
    <dbReference type="NCBI Taxonomy" id="28038"/>
    <lineage>
        <taxon>Bacteria</taxon>
        <taxon>Bacillati</taxon>
        <taxon>Bacillota</taxon>
        <taxon>Bacilli</taxon>
        <taxon>Lactobacillales</taxon>
        <taxon>Lactobacillaceae</taxon>
        <taxon>Latilactobacillus</taxon>
    </lineage>
</organism>
<feature type="transmembrane region" description="Helical" evidence="2">
    <location>
        <begin position="42"/>
        <end position="61"/>
    </location>
</feature>